<dbReference type="AlphaFoldDB" id="A0A6L5XI36"/>
<organism evidence="2 3">
    <name type="scientific">Desulfovibrio porci</name>
    <dbReference type="NCBI Taxonomy" id="2605782"/>
    <lineage>
        <taxon>Bacteria</taxon>
        <taxon>Pseudomonadati</taxon>
        <taxon>Thermodesulfobacteriota</taxon>
        <taxon>Desulfovibrionia</taxon>
        <taxon>Desulfovibrionales</taxon>
        <taxon>Desulfovibrionaceae</taxon>
        <taxon>Desulfovibrio</taxon>
    </lineage>
</organism>
<name>A0A6L5XI36_9BACT</name>
<feature type="compositionally biased region" description="Basic and acidic residues" evidence="1">
    <location>
        <begin position="49"/>
        <end position="60"/>
    </location>
</feature>
<protein>
    <submittedName>
        <fullName evidence="2">Uncharacterized protein</fullName>
    </submittedName>
</protein>
<evidence type="ECO:0000313" key="2">
    <source>
        <dbReference type="EMBL" id="MSS26836.1"/>
    </source>
</evidence>
<dbReference type="EMBL" id="VUMH01000002">
    <property type="protein sequence ID" value="MSS26836.1"/>
    <property type="molecule type" value="Genomic_DNA"/>
</dbReference>
<reference evidence="2 3" key="1">
    <citation type="submission" date="2019-09" db="EMBL/GenBank/DDBJ databases">
        <title>In-depth cultivation of the pig gut microbiome towards novel bacterial diversity and tailored functional studies.</title>
        <authorList>
            <person name="Wylensek D."/>
            <person name="Hitch T.C.A."/>
            <person name="Clavel T."/>
        </authorList>
    </citation>
    <scope>NUCLEOTIDE SEQUENCE [LARGE SCALE GENOMIC DNA]</scope>
    <source>
        <strain evidence="2 3">PG-178-WT-4</strain>
    </source>
</reference>
<feature type="region of interest" description="Disordered" evidence="1">
    <location>
        <begin position="32"/>
        <end position="60"/>
    </location>
</feature>
<dbReference type="Proteomes" id="UP000477488">
    <property type="component" value="Unassembled WGS sequence"/>
</dbReference>
<accession>A0A6L5XI36</accession>
<comment type="caution">
    <text evidence="2">The sequence shown here is derived from an EMBL/GenBank/DDBJ whole genome shotgun (WGS) entry which is preliminary data.</text>
</comment>
<evidence type="ECO:0000313" key="3">
    <source>
        <dbReference type="Proteomes" id="UP000477488"/>
    </source>
</evidence>
<sequence length="60" mass="6442">MAVDDNKHSIGIAPVIYDKERQEMLISNQVSKMTKDDATHGGCVPEMPGAEKGKEESPAG</sequence>
<gene>
    <name evidence="2" type="ORF">FYJ44_02000</name>
</gene>
<proteinExistence type="predicted"/>
<keyword evidence="3" id="KW-1185">Reference proteome</keyword>
<dbReference type="RefSeq" id="WP_154508677.1">
    <property type="nucleotide sequence ID" value="NZ_VUMH01000002.1"/>
</dbReference>
<evidence type="ECO:0000256" key="1">
    <source>
        <dbReference type="SAM" id="MobiDB-lite"/>
    </source>
</evidence>